<sequence length="104" mass="11597">MDKEMIGMCGTYCGVCEWKEKTNCPGCQAVKGKPFWGECLVAGCSIEKGYNHCGHCSSLPCEKLQDAYNNEEHGDDGERLINLKNWVDGKEEYLQIGELKSGEK</sequence>
<proteinExistence type="predicted"/>
<keyword evidence="2" id="KW-1185">Reference proteome</keyword>
<accession>A0A1G5BNA5</accession>
<dbReference type="OrthoDB" id="9803966at2"/>
<name>A0A1G5BNA5_9FIRM</name>
<organism evidence="1 2">
    <name type="scientific">Alkaliphilus peptidifermentans DSM 18978</name>
    <dbReference type="NCBI Taxonomy" id="1120976"/>
    <lineage>
        <taxon>Bacteria</taxon>
        <taxon>Bacillati</taxon>
        <taxon>Bacillota</taxon>
        <taxon>Clostridia</taxon>
        <taxon>Peptostreptococcales</taxon>
        <taxon>Natronincolaceae</taxon>
        <taxon>Alkaliphilus</taxon>
    </lineage>
</organism>
<dbReference type="Pfam" id="PF12675">
    <property type="entry name" value="DUF3795"/>
    <property type="match status" value="1"/>
</dbReference>
<dbReference type="Proteomes" id="UP000198636">
    <property type="component" value="Unassembled WGS sequence"/>
</dbReference>
<evidence type="ECO:0008006" key="3">
    <source>
        <dbReference type="Google" id="ProtNLM"/>
    </source>
</evidence>
<protein>
    <recommendedName>
        <fullName evidence="3">DUF3795 domain-containing protein</fullName>
    </recommendedName>
</protein>
<gene>
    <name evidence="1" type="ORF">SAMN03080606_00470</name>
</gene>
<dbReference type="RefSeq" id="WP_091539532.1">
    <property type="nucleotide sequence ID" value="NZ_FMUS01000002.1"/>
</dbReference>
<dbReference type="STRING" id="1120976.SAMN03080606_00470"/>
<reference evidence="1 2" key="1">
    <citation type="submission" date="2016-10" db="EMBL/GenBank/DDBJ databases">
        <authorList>
            <person name="de Groot N.N."/>
        </authorList>
    </citation>
    <scope>NUCLEOTIDE SEQUENCE [LARGE SCALE GENOMIC DNA]</scope>
    <source>
        <strain evidence="1 2">DSM 18978</strain>
    </source>
</reference>
<dbReference type="AlphaFoldDB" id="A0A1G5BNA5"/>
<dbReference type="InterPro" id="IPR024227">
    <property type="entry name" value="DUF3795"/>
</dbReference>
<evidence type="ECO:0000313" key="2">
    <source>
        <dbReference type="Proteomes" id="UP000198636"/>
    </source>
</evidence>
<evidence type="ECO:0000313" key="1">
    <source>
        <dbReference type="EMBL" id="SCX91556.1"/>
    </source>
</evidence>
<dbReference type="EMBL" id="FMUS01000002">
    <property type="protein sequence ID" value="SCX91556.1"/>
    <property type="molecule type" value="Genomic_DNA"/>
</dbReference>